<dbReference type="EMBL" id="BMAW01000572">
    <property type="protein sequence ID" value="GFS69609.1"/>
    <property type="molecule type" value="Genomic_DNA"/>
</dbReference>
<sequence>MPKIGILRINGHPEVPDVTETFRVSYSFTGIGVCKLEDVSGRLNLSHWLAKHNRDQDLMARKNNIMSAFSM</sequence>
<reference evidence="1" key="1">
    <citation type="submission" date="2020-08" db="EMBL/GenBank/DDBJ databases">
        <title>Multicomponent nature underlies the extraordinary mechanical properties of spider dragline silk.</title>
        <authorList>
            <person name="Kono N."/>
            <person name="Nakamura H."/>
            <person name="Mori M."/>
            <person name="Yoshida Y."/>
            <person name="Ohtoshi R."/>
            <person name="Malay A.D."/>
            <person name="Moran D.A.P."/>
            <person name="Tomita M."/>
            <person name="Numata K."/>
            <person name="Arakawa K."/>
        </authorList>
    </citation>
    <scope>NUCLEOTIDE SEQUENCE</scope>
</reference>
<dbReference type="Proteomes" id="UP000887013">
    <property type="component" value="Unassembled WGS sequence"/>
</dbReference>
<evidence type="ECO:0000313" key="1">
    <source>
        <dbReference type="EMBL" id="GFS69609.1"/>
    </source>
</evidence>
<name>A0A8X6MNF8_NEPPI</name>
<dbReference type="AlphaFoldDB" id="A0A8X6MNF8"/>
<evidence type="ECO:0000313" key="2">
    <source>
        <dbReference type="Proteomes" id="UP000887013"/>
    </source>
</evidence>
<comment type="caution">
    <text evidence="1">The sequence shown here is derived from an EMBL/GenBank/DDBJ whole genome shotgun (WGS) entry which is preliminary data.</text>
</comment>
<proteinExistence type="predicted"/>
<gene>
    <name evidence="1" type="ORF">NPIL_186071</name>
</gene>
<protein>
    <submittedName>
        <fullName evidence="1">Uncharacterized protein</fullName>
    </submittedName>
</protein>
<keyword evidence="2" id="KW-1185">Reference proteome</keyword>
<accession>A0A8X6MNF8</accession>
<organism evidence="1 2">
    <name type="scientific">Nephila pilipes</name>
    <name type="common">Giant wood spider</name>
    <name type="synonym">Nephila maculata</name>
    <dbReference type="NCBI Taxonomy" id="299642"/>
    <lineage>
        <taxon>Eukaryota</taxon>
        <taxon>Metazoa</taxon>
        <taxon>Ecdysozoa</taxon>
        <taxon>Arthropoda</taxon>
        <taxon>Chelicerata</taxon>
        <taxon>Arachnida</taxon>
        <taxon>Araneae</taxon>
        <taxon>Araneomorphae</taxon>
        <taxon>Entelegynae</taxon>
        <taxon>Araneoidea</taxon>
        <taxon>Nephilidae</taxon>
        <taxon>Nephila</taxon>
    </lineage>
</organism>